<name>A0A0G4HX40_9ALVE</name>
<dbReference type="AlphaFoldDB" id="A0A0G4HX40"/>
<protein>
    <recommendedName>
        <fullName evidence="3">Protein kinase domain-containing protein</fullName>
    </recommendedName>
</protein>
<evidence type="ECO:0000313" key="2">
    <source>
        <dbReference type="EMBL" id="CEM49020.1"/>
    </source>
</evidence>
<dbReference type="VEuPathDB" id="CryptoDB:Cvel_9158"/>
<evidence type="ECO:0000256" key="1">
    <source>
        <dbReference type="SAM" id="MobiDB-lite"/>
    </source>
</evidence>
<dbReference type="InterPro" id="IPR011009">
    <property type="entry name" value="Kinase-like_dom_sf"/>
</dbReference>
<gene>
    <name evidence="2" type="ORF">Cvel_9158</name>
</gene>
<proteinExistence type="predicted"/>
<dbReference type="SUPFAM" id="SSF56112">
    <property type="entry name" value="Protein kinase-like (PK-like)"/>
    <property type="match status" value="1"/>
</dbReference>
<dbReference type="Gene3D" id="3.30.200.20">
    <property type="entry name" value="Phosphorylase Kinase, domain 1"/>
    <property type="match status" value="1"/>
</dbReference>
<sequence>MSGSVGKSAFFETTLYERLIIRQANQADTVLFLEVQAQPLTPRNGYSFGGDCQKVSIEVDPEQFRRLVVGTGSRKSVFFVQDEELTDAVSGMGSIHVGFEHGGTCQKVAVKIISKLPCKLNATDFEDLQREFVTQKAVDSPYVLPLKEFCRTEDDTHDCHHRIPGGGRSAASSPAKGHSPSLGFHENSPSLFGSRAGRSARQEDYA</sequence>
<dbReference type="EMBL" id="CDMZ01004209">
    <property type="protein sequence ID" value="CEM49020.1"/>
    <property type="molecule type" value="Genomic_DNA"/>
</dbReference>
<organism evidence="2">
    <name type="scientific">Chromera velia CCMP2878</name>
    <dbReference type="NCBI Taxonomy" id="1169474"/>
    <lineage>
        <taxon>Eukaryota</taxon>
        <taxon>Sar</taxon>
        <taxon>Alveolata</taxon>
        <taxon>Colpodellida</taxon>
        <taxon>Chromeraceae</taxon>
        <taxon>Chromera</taxon>
    </lineage>
</organism>
<reference evidence="2" key="1">
    <citation type="submission" date="2014-11" db="EMBL/GenBank/DDBJ databases">
        <authorList>
            <person name="Otto D Thomas"/>
            <person name="Naeem Raeece"/>
        </authorList>
    </citation>
    <scope>NUCLEOTIDE SEQUENCE</scope>
</reference>
<accession>A0A0G4HX40</accession>
<feature type="region of interest" description="Disordered" evidence="1">
    <location>
        <begin position="160"/>
        <end position="206"/>
    </location>
</feature>
<evidence type="ECO:0008006" key="3">
    <source>
        <dbReference type="Google" id="ProtNLM"/>
    </source>
</evidence>